<feature type="compositionally biased region" description="Basic and acidic residues" evidence="1">
    <location>
        <begin position="75"/>
        <end position="85"/>
    </location>
</feature>
<keyword evidence="3" id="KW-1185">Reference proteome</keyword>
<gene>
    <name evidence="2" type="ORF">BSAL_23145</name>
</gene>
<name>A0A0S4JDU6_BODSA</name>
<feature type="region of interest" description="Disordered" evidence="1">
    <location>
        <begin position="75"/>
        <end position="109"/>
    </location>
</feature>
<evidence type="ECO:0000313" key="2">
    <source>
        <dbReference type="EMBL" id="CUG89735.1"/>
    </source>
</evidence>
<feature type="region of interest" description="Disordered" evidence="1">
    <location>
        <begin position="136"/>
        <end position="157"/>
    </location>
</feature>
<dbReference type="VEuPathDB" id="TriTrypDB:BSAL_23145"/>
<organism evidence="2 3">
    <name type="scientific">Bodo saltans</name>
    <name type="common">Flagellated protozoan</name>
    <dbReference type="NCBI Taxonomy" id="75058"/>
    <lineage>
        <taxon>Eukaryota</taxon>
        <taxon>Discoba</taxon>
        <taxon>Euglenozoa</taxon>
        <taxon>Kinetoplastea</taxon>
        <taxon>Metakinetoplastina</taxon>
        <taxon>Eubodonida</taxon>
        <taxon>Bodonidae</taxon>
        <taxon>Bodo</taxon>
    </lineage>
</organism>
<feature type="compositionally biased region" description="Low complexity" evidence="1">
    <location>
        <begin position="145"/>
        <end position="156"/>
    </location>
</feature>
<dbReference type="AlphaFoldDB" id="A0A0S4JDU6"/>
<evidence type="ECO:0000256" key="1">
    <source>
        <dbReference type="SAM" id="MobiDB-lite"/>
    </source>
</evidence>
<sequence length="257" mass="27879">MGLASKMPKGPLGVPLMSSSPSQVDIMAKFESGYRSSSPIRNPLDVEDRALPPQPAPNRPLSEFVKRIEGKIRQRAEATKKELQKKSTSANRPMVTASIAPGNTNMTEKEGSHIDRAVSPSFPDHTPLPQRALLSRPTSKQQNYRTSSPVVSRSTSAMMNRSRIATPLSVMSMDLVPPPPLWEDSSFNGGPVVAPRRAPPPAASSTSIHQWVDARQAVLSEVATAISPVESKKQGRLNVPAHKRSSLWTGAYDCRNA</sequence>
<accession>A0A0S4JDU6</accession>
<dbReference type="Proteomes" id="UP000051952">
    <property type="component" value="Unassembled WGS sequence"/>
</dbReference>
<evidence type="ECO:0000313" key="3">
    <source>
        <dbReference type="Proteomes" id="UP000051952"/>
    </source>
</evidence>
<proteinExistence type="predicted"/>
<feature type="region of interest" description="Disordered" evidence="1">
    <location>
        <begin position="1"/>
        <end position="20"/>
    </location>
</feature>
<reference evidence="3" key="1">
    <citation type="submission" date="2015-09" db="EMBL/GenBank/DDBJ databases">
        <authorList>
            <consortium name="Pathogen Informatics"/>
        </authorList>
    </citation>
    <scope>NUCLEOTIDE SEQUENCE [LARGE SCALE GENOMIC DNA]</scope>
    <source>
        <strain evidence="3">Lake Konstanz</strain>
    </source>
</reference>
<protein>
    <submittedName>
        <fullName evidence="2">Uncharacterized protein</fullName>
    </submittedName>
</protein>
<feature type="region of interest" description="Disordered" evidence="1">
    <location>
        <begin position="34"/>
        <end position="63"/>
    </location>
</feature>
<dbReference type="EMBL" id="CYKH01001766">
    <property type="protein sequence ID" value="CUG89735.1"/>
    <property type="molecule type" value="Genomic_DNA"/>
</dbReference>